<dbReference type="AlphaFoldDB" id="A0A0K0LBG4"/>
<organism evidence="2">
    <name type="scientific">uncultured bacterium SM321_p</name>
    <dbReference type="NCBI Taxonomy" id="1552130"/>
    <lineage>
        <taxon>Bacteria</taxon>
        <taxon>environmental samples</taxon>
    </lineage>
</organism>
<evidence type="ECO:0000313" key="2">
    <source>
        <dbReference type="EMBL" id="AIW81338.1"/>
    </source>
</evidence>
<dbReference type="EMBL" id="KM669717">
    <property type="protein sequence ID" value="AIW81338.1"/>
    <property type="molecule type" value="Genomic_DNA"/>
</dbReference>
<accession>A0A0K0LBG4</accession>
<feature type="compositionally biased region" description="Polar residues" evidence="1">
    <location>
        <begin position="29"/>
        <end position="49"/>
    </location>
</feature>
<proteinExistence type="predicted"/>
<reference evidence="2" key="1">
    <citation type="submission" date="2014-09" db="EMBL/GenBank/DDBJ databases">
        <authorList>
            <person name="Magalhaes I.L.F."/>
            <person name="Oliveira U."/>
            <person name="Santos F.R."/>
            <person name="Vidigal T.H.D.A."/>
            <person name="Brescovit A.D."/>
            <person name="Santos A.J."/>
        </authorList>
    </citation>
    <scope>NUCLEOTIDE SEQUENCE</scope>
</reference>
<feature type="compositionally biased region" description="Low complexity" evidence="1">
    <location>
        <begin position="72"/>
        <end position="90"/>
    </location>
</feature>
<feature type="compositionally biased region" description="Low complexity" evidence="1">
    <location>
        <begin position="11"/>
        <end position="28"/>
    </location>
</feature>
<sequence>MSVPGPIDMRASGSAYSTSGSALSASSSRCNCAGSSVGSIDTTSAPTASRRSHVTVPGTPLASTRPAPRALAAMRSATSAGSRSGALPGT</sequence>
<name>A0A0K0LBG4_9BACT</name>
<protein>
    <submittedName>
        <fullName evidence="2">Uncharacterized protein</fullName>
    </submittedName>
</protein>
<evidence type="ECO:0000256" key="1">
    <source>
        <dbReference type="SAM" id="MobiDB-lite"/>
    </source>
</evidence>
<feature type="region of interest" description="Disordered" evidence="1">
    <location>
        <begin position="1"/>
        <end position="90"/>
    </location>
</feature>